<comment type="caution">
    <text evidence="3">The sequence shown here is derived from an EMBL/GenBank/DDBJ whole genome shotgun (WGS) entry which is preliminary data.</text>
</comment>
<dbReference type="Gene3D" id="3.40.50.12170">
    <property type="entry name" value="Uncharacterised protein PF07075, DUF1343"/>
    <property type="match status" value="1"/>
</dbReference>
<dbReference type="GO" id="GO:0033922">
    <property type="term" value="F:peptidoglycan beta-N-acetylmuramidase activity"/>
    <property type="evidence" value="ECO:0007669"/>
    <property type="project" value="InterPro"/>
</dbReference>
<dbReference type="InterPro" id="IPR008302">
    <property type="entry name" value="NamZ"/>
</dbReference>
<evidence type="ECO:0000259" key="2">
    <source>
        <dbReference type="Pfam" id="PF20732"/>
    </source>
</evidence>
<evidence type="ECO:0000259" key="1">
    <source>
        <dbReference type="Pfam" id="PF07075"/>
    </source>
</evidence>
<evidence type="ECO:0000313" key="3">
    <source>
        <dbReference type="EMBL" id="PTW00883.1"/>
    </source>
</evidence>
<accession>A0A2T5RMY6</accession>
<dbReference type="Pfam" id="PF07075">
    <property type="entry name" value="NamZ_N"/>
    <property type="match status" value="1"/>
</dbReference>
<dbReference type="Gene3D" id="3.90.1150.140">
    <property type="match status" value="1"/>
</dbReference>
<gene>
    <name evidence="3" type="ORF">C8C76_10639</name>
</gene>
<name>A0A2T5RMY6_9FIRM</name>
<reference evidence="3 4" key="1">
    <citation type="submission" date="2018-04" db="EMBL/GenBank/DDBJ databases">
        <title>Subsurface microbial communities from deep shales in Ohio and West Virginia, USA.</title>
        <authorList>
            <person name="Wrighton K."/>
        </authorList>
    </citation>
    <scope>NUCLEOTIDE SEQUENCE [LARGE SCALE GENOMIC DNA]</scope>
    <source>
        <strain evidence="3 4">WC1</strain>
    </source>
</reference>
<sequence>MSKYRSGLDNLIAGKMDQLKDQRLGLVTNHTGLSSNLESTIDILSKEPEINLVKLFGPEHGVRGNAAAGDKVEDQLDSKTGLKMISLYGDNKKASAEMLRDLDALVFDIQDLGLRFYTYLSTLLYTIESCGENDLKLYILDRLNPLGRKLEGNIVQPEFRSFIGLYPLPHRHGMTFGELAQWANQEFNLNAELEVIKCSGWQGETFAEPESEDDLFWIPPSPAVPHFKTAQVYPISCMLEGTNISEGRGTANPFEYFGAPWIEPELLSRELENKKLPGLRFRPVYFIPAASKHQGQECGGVQILVSEEEKVGSYLSALTIIKTLFKLYPEETEWLQPPKDSQKYFFDLLMGTDQVRKKIDQDYAVRDILADWKRELDQFKESRKEYLLY</sequence>
<dbReference type="PANTHER" id="PTHR42915">
    <property type="entry name" value="HYPOTHETICAL 460 KDA PROTEIN IN FEUA-SIGW INTERGENIC REGION [PRECURSOR]"/>
    <property type="match status" value="1"/>
</dbReference>
<organism evidence="3 4">
    <name type="scientific">Halanaerobium saccharolyticum</name>
    <dbReference type="NCBI Taxonomy" id="43595"/>
    <lineage>
        <taxon>Bacteria</taxon>
        <taxon>Bacillati</taxon>
        <taxon>Bacillota</taxon>
        <taxon>Clostridia</taxon>
        <taxon>Halanaerobiales</taxon>
        <taxon>Halanaerobiaceae</taxon>
        <taxon>Halanaerobium</taxon>
    </lineage>
</organism>
<protein>
    <submittedName>
        <fullName evidence="3">Uncharacterized protein YbbC (DUF1343 family)</fullName>
    </submittedName>
</protein>
<evidence type="ECO:0000313" key="4">
    <source>
        <dbReference type="Proteomes" id="UP000244089"/>
    </source>
</evidence>
<dbReference type="InterPro" id="IPR048502">
    <property type="entry name" value="NamZ_N"/>
</dbReference>
<dbReference type="EMBL" id="QAXS01000006">
    <property type="protein sequence ID" value="PTW00883.1"/>
    <property type="molecule type" value="Genomic_DNA"/>
</dbReference>
<dbReference type="PANTHER" id="PTHR42915:SF1">
    <property type="entry name" value="PEPTIDOGLYCAN BETA-N-ACETYLMURAMIDASE NAMZ"/>
    <property type="match status" value="1"/>
</dbReference>
<dbReference type="Proteomes" id="UP000244089">
    <property type="component" value="Unassembled WGS sequence"/>
</dbReference>
<dbReference type="AlphaFoldDB" id="A0A2T5RMY6"/>
<dbReference type="InterPro" id="IPR048503">
    <property type="entry name" value="NamZ_C"/>
</dbReference>
<proteinExistence type="predicted"/>
<dbReference type="Pfam" id="PF20732">
    <property type="entry name" value="NamZ_C"/>
    <property type="match status" value="1"/>
</dbReference>
<feature type="domain" description="Peptidoglycan beta-N-acetylmuramidase NamZ N-terminal" evidence="1">
    <location>
        <begin position="25"/>
        <end position="227"/>
    </location>
</feature>
<feature type="domain" description="Peptidoglycan beta-N-acetylmuramidase NamZ C-terminal" evidence="2">
    <location>
        <begin position="232"/>
        <end position="389"/>
    </location>
</feature>
<dbReference type="OrthoDB" id="9801061at2"/>
<dbReference type="PIRSF" id="PIRSF016719">
    <property type="entry name" value="UCP016719"/>
    <property type="match status" value="1"/>
</dbReference>
<dbReference type="RefSeq" id="WP_108138812.1">
    <property type="nucleotide sequence ID" value="NZ_QAXS01000006.1"/>
</dbReference>